<keyword evidence="3 4" id="KW-0975">Bacterial flagellum</keyword>
<feature type="domain" description="Flagellin C-terminal" evidence="6">
    <location>
        <begin position="726"/>
        <end position="811"/>
    </location>
</feature>
<dbReference type="Pfam" id="PF00669">
    <property type="entry name" value="Flagellin_N"/>
    <property type="match status" value="1"/>
</dbReference>
<proteinExistence type="inferred from homology"/>
<comment type="similarity">
    <text evidence="1 4">Belongs to the bacterial flagellin family.</text>
</comment>
<keyword evidence="8" id="KW-1185">Reference proteome</keyword>
<evidence type="ECO:0000256" key="3">
    <source>
        <dbReference type="ARBA" id="ARBA00023143"/>
    </source>
</evidence>
<dbReference type="Proteomes" id="UP001159257">
    <property type="component" value="Unassembled WGS sequence"/>
</dbReference>
<name>A0ABY1RYL7_9GAMM</name>
<dbReference type="EMBL" id="FXWV01000003">
    <property type="protein sequence ID" value="SMR73320.1"/>
    <property type="molecule type" value="Genomic_DNA"/>
</dbReference>
<evidence type="ECO:0000256" key="4">
    <source>
        <dbReference type="RuleBase" id="RU362073"/>
    </source>
</evidence>
<dbReference type="Gene3D" id="3.30.70.2120">
    <property type="match status" value="2"/>
</dbReference>
<evidence type="ECO:0000313" key="8">
    <source>
        <dbReference type="Proteomes" id="UP001159257"/>
    </source>
</evidence>
<dbReference type="Pfam" id="PF07196">
    <property type="entry name" value="Flagellin_IN"/>
    <property type="match status" value="2"/>
</dbReference>
<dbReference type="InterPro" id="IPR001492">
    <property type="entry name" value="Flagellin"/>
</dbReference>
<protein>
    <recommendedName>
        <fullName evidence="4">Flagellin</fullName>
    </recommendedName>
</protein>
<gene>
    <name evidence="7" type="ORF">SAMN04487964_103263</name>
</gene>
<comment type="caution">
    <text evidence="7">The sequence shown here is derived from an EMBL/GenBank/DDBJ whole genome shotgun (WGS) entry which is preliminary data.</text>
</comment>
<dbReference type="Pfam" id="PF00700">
    <property type="entry name" value="Flagellin_C"/>
    <property type="match status" value="1"/>
</dbReference>
<dbReference type="Gene3D" id="1.20.1330.10">
    <property type="entry name" value="f41 fragment of flagellin, N-terminal domain"/>
    <property type="match status" value="2"/>
</dbReference>
<dbReference type="RefSeq" id="WP_275424692.1">
    <property type="nucleotide sequence ID" value="NZ_BAAAEY010000003.1"/>
</dbReference>
<dbReference type="PANTHER" id="PTHR42792:SF2">
    <property type="entry name" value="FLAGELLIN"/>
    <property type="match status" value="1"/>
</dbReference>
<evidence type="ECO:0000313" key="7">
    <source>
        <dbReference type="EMBL" id="SMR73320.1"/>
    </source>
</evidence>
<feature type="domain" description="Flagellin N-terminal" evidence="5">
    <location>
        <begin position="5"/>
        <end position="141"/>
    </location>
</feature>
<dbReference type="Gene3D" id="6.10.10.10">
    <property type="entry name" value="Flagellar export chaperone, C-terminal domain"/>
    <property type="match status" value="1"/>
</dbReference>
<organism evidence="7 8">
    <name type="scientific">Marinobacterium sediminicola</name>
    <dbReference type="NCBI Taxonomy" id="518898"/>
    <lineage>
        <taxon>Bacteria</taxon>
        <taxon>Pseudomonadati</taxon>
        <taxon>Pseudomonadota</taxon>
        <taxon>Gammaproteobacteria</taxon>
        <taxon>Oceanospirillales</taxon>
        <taxon>Oceanospirillaceae</taxon>
        <taxon>Marinobacterium</taxon>
    </lineage>
</organism>
<dbReference type="PANTHER" id="PTHR42792">
    <property type="entry name" value="FLAGELLIN"/>
    <property type="match status" value="1"/>
</dbReference>
<comment type="subcellular location">
    <subcellularLocation>
        <location evidence="4">Secreted</location>
    </subcellularLocation>
    <subcellularLocation>
        <location evidence="4">Bacterial flagellum</location>
    </subcellularLocation>
</comment>
<keyword evidence="2 4" id="KW-0964">Secreted</keyword>
<keyword evidence="7" id="KW-0282">Flagellum</keyword>
<evidence type="ECO:0000256" key="1">
    <source>
        <dbReference type="ARBA" id="ARBA00005709"/>
    </source>
</evidence>
<keyword evidence="7" id="KW-0969">Cilium</keyword>
<evidence type="ECO:0000259" key="5">
    <source>
        <dbReference type="Pfam" id="PF00669"/>
    </source>
</evidence>
<comment type="function">
    <text evidence="4">Flagellin is the subunit protein which polymerizes to form the filaments of bacterial flagella.</text>
</comment>
<dbReference type="InterPro" id="IPR001029">
    <property type="entry name" value="Flagellin_N"/>
</dbReference>
<dbReference type="InterPro" id="IPR010810">
    <property type="entry name" value="Flagellin_hook_IN_motif"/>
</dbReference>
<dbReference type="PRINTS" id="PR00207">
    <property type="entry name" value="FLAGELLIN"/>
</dbReference>
<dbReference type="InterPro" id="IPR042187">
    <property type="entry name" value="Flagellin_C_sub2"/>
</dbReference>
<keyword evidence="7" id="KW-0966">Cell projection</keyword>
<dbReference type="InterPro" id="IPR046358">
    <property type="entry name" value="Flagellin_C"/>
</dbReference>
<accession>A0ABY1RYL7</accession>
<evidence type="ECO:0000256" key="2">
    <source>
        <dbReference type="ARBA" id="ARBA00022525"/>
    </source>
</evidence>
<reference evidence="7 8" key="1">
    <citation type="submission" date="2017-05" db="EMBL/GenBank/DDBJ databases">
        <authorList>
            <person name="Varghese N."/>
            <person name="Submissions S."/>
        </authorList>
    </citation>
    <scope>NUCLEOTIDE SEQUENCE [LARGE SCALE GENOMIC DNA]</scope>
    <source>
        <strain evidence="7 8">CGMCC 1.7287</strain>
    </source>
</reference>
<dbReference type="SUPFAM" id="SSF64518">
    <property type="entry name" value="Phase 1 flagellin"/>
    <property type="match status" value="2"/>
</dbReference>
<evidence type="ECO:0000259" key="6">
    <source>
        <dbReference type="Pfam" id="PF00700"/>
    </source>
</evidence>
<sequence length="812" mass="82906">MALVINSNIASLNAQRQLSSSQNTLDTTMERLASGKRINSAGDDAAGLAISNRMTSQIRGLDQAVRNANDGISMIQTAEGALSESTNILQRMRELSIQSANGIYSNEDRASLQAEVEQMKSELTRIAETTSFNGQKILDGTLGEIGLQVGSEANETISLNMGSGFDAASLGASEGGVSSGSFTLAETSSTGLSGASGSLETLDAGDLTINGIDIPAAQTSSDTVSSSDNAASAISLAEAINSVSDETGVVAEANATTYSLDMANAFSATSLGDGDLVINGVDLAAASGITGSNAGLVDHINSFADQTGVTASVSGNKLTFTAVDGRNIQLESDAGTATITATAIDTVQTGTVTLRSNEAIDIGGNEPAALGFEAGAVEANTNQAMQDVSSAASFDLTVVYNGDATDVLTINGQDISYDTTVDAETSAQTLMAEINKHYETTGVRAEEKAPGVLTLTGIKDVEISYKTAGGTNTYTTSNLSDGDVGAALTAAGASQVVDQQDFESMANGDLTVNGYTVDFEGAASSFTDTSFSSGYASAAFTAAAINNTDGLKDQVVATAYTEVNLGKVSGADMKDDFSLTINGLNIDIDNPIKDNDENGNLVGQLNTAFSGAAEGDEAYGLVASINDDGELLISADDGRNITISVAAGSDVGGNTQVVNGESLLANFDVTRDSAITAKGTVSLEAKDGFSINEIGGDKRSLAGIESGGNSVADIDITTAAGAQEAIDILDRAIETIGQARGDLGAVNNRLDFTISNLSNVSENASAARSRIVDADFAKETANLSRAQVLQQASQAMLAQANARPQQVLSLLQ</sequence>